<feature type="transmembrane region" description="Helical" evidence="2">
    <location>
        <begin position="56"/>
        <end position="82"/>
    </location>
</feature>
<keyword evidence="2" id="KW-0472">Membrane</keyword>
<keyword evidence="4" id="KW-1185">Reference proteome</keyword>
<feature type="transmembrane region" description="Helical" evidence="2">
    <location>
        <begin position="94"/>
        <end position="116"/>
    </location>
</feature>
<keyword evidence="2" id="KW-1133">Transmembrane helix</keyword>
<reference evidence="3" key="1">
    <citation type="submission" date="2021-08" db="EMBL/GenBank/DDBJ databases">
        <title>WGS assembly of Ceratopteris richardii.</title>
        <authorList>
            <person name="Marchant D.B."/>
            <person name="Chen G."/>
            <person name="Jenkins J."/>
            <person name="Shu S."/>
            <person name="Leebens-Mack J."/>
            <person name="Grimwood J."/>
            <person name="Schmutz J."/>
            <person name="Soltis P."/>
            <person name="Soltis D."/>
            <person name="Chen Z.-H."/>
        </authorList>
    </citation>
    <scope>NUCLEOTIDE SEQUENCE</scope>
    <source>
        <strain evidence="3">Whitten #5841</strain>
        <tissue evidence="3">Leaf</tissue>
    </source>
</reference>
<dbReference type="PANTHER" id="PTHR33115">
    <property type="entry name" value="ARM REPEAT SUPERFAMILY PROTEIN"/>
    <property type="match status" value="1"/>
</dbReference>
<proteinExistence type="predicted"/>
<feature type="region of interest" description="Disordered" evidence="1">
    <location>
        <begin position="1"/>
        <end position="44"/>
    </location>
</feature>
<name>A0A8T2Q1Z9_CERRI</name>
<dbReference type="EMBL" id="CM035443">
    <property type="protein sequence ID" value="KAH7277967.1"/>
    <property type="molecule type" value="Genomic_DNA"/>
</dbReference>
<gene>
    <name evidence="3" type="ORF">KP509_38G017500</name>
</gene>
<comment type="caution">
    <text evidence="3">The sequence shown here is derived from an EMBL/GenBank/DDBJ whole genome shotgun (WGS) entry which is preliminary data.</text>
</comment>
<dbReference type="Proteomes" id="UP000825935">
    <property type="component" value="Chromosome 38"/>
</dbReference>
<keyword evidence="2" id="KW-0812">Transmembrane</keyword>
<evidence type="ECO:0000256" key="2">
    <source>
        <dbReference type="SAM" id="Phobius"/>
    </source>
</evidence>
<feature type="transmembrane region" description="Helical" evidence="2">
    <location>
        <begin position="146"/>
        <end position="169"/>
    </location>
</feature>
<sequence length="598" mass="67717">MAPPSNTTQTNGQTGERSRQNVRTGGRSRPCRGCPSSDIRDPRNFERQASKAQTRALLAAALHKLSGVLGIIAMTWATVVLLGGVVGNLSTWDFYLVSALLLIESLRLFIIQIFIARRGILFREKRHPAEFEFTDNQPSLLSSLSFVGQALSGSIAIACLFLTAYRIYIRRSPTLSLENGARHVAASLWIFYIIVIVNFTIAILSAVLHLLFRRFQRSIDTSGGNKHANSLAIFYGTIYRTAIEHGITQTAKVELLDFAFDKIASDLRRNIRPLIVRTLNREMITYMYESNGVVMACQYLKGEDLWKRIAAASLQGFWYEEARIGTKQDLFWSLRERVFSAGRDADASLNSIECLARYWSLERNEGPHPFLVDIPHGGNVLDTIVNLMLMETRSTVHFRVRAFEACCRDLRVLNHLYRQVDQHFKQPMDKRKIGRYLVELIDKEVQKYYGEERGKVIESDECLAKFSNSNLARLCIKLSVLLSPESEKVRIVARIYSARALMLLLQHCDDETHESKAASALKKWIETRIILEPYPYYAKADIEAAERVRAWVGLRPLSWSSVTIRDVANLSNVMSPEDIQGIVESVRGISDADHPVEA</sequence>
<dbReference type="PANTHER" id="PTHR33115:SF37">
    <property type="entry name" value="OS01G0618300 PROTEIN"/>
    <property type="match status" value="1"/>
</dbReference>
<accession>A0A8T2Q1Z9</accession>
<dbReference type="AlphaFoldDB" id="A0A8T2Q1Z9"/>
<feature type="compositionally biased region" description="Polar residues" evidence="1">
    <location>
        <begin position="1"/>
        <end position="15"/>
    </location>
</feature>
<protein>
    <submittedName>
        <fullName evidence="3">Uncharacterized protein</fullName>
    </submittedName>
</protein>
<feature type="transmembrane region" description="Helical" evidence="2">
    <location>
        <begin position="189"/>
        <end position="212"/>
    </location>
</feature>
<evidence type="ECO:0000313" key="4">
    <source>
        <dbReference type="Proteomes" id="UP000825935"/>
    </source>
</evidence>
<organism evidence="3 4">
    <name type="scientific">Ceratopteris richardii</name>
    <name type="common">Triangle waterfern</name>
    <dbReference type="NCBI Taxonomy" id="49495"/>
    <lineage>
        <taxon>Eukaryota</taxon>
        <taxon>Viridiplantae</taxon>
        <taxon>Streptophyta</taxon>
        <taxon>Embryophyta</taxon>
        <taxon>Tracheophyta</taxon>
        <taxon>Polypodiopsida</taxon>
        <taxon>Polypodiidae</taxon>
        <taxon>Polypodiales</taxon>
        <taxon>Pteridineae</taxon>
        <taxon>Pteridaceae</taxon>
        <taxon>Parkerioideae</taxon>
        <taxon>Ceratopteris</taxon>
    </lineage>
</organism>
<evidence type="ECO:0000313" key="3">
    <source>
        <dbReference type="EMBL" id="KAH7277967.1"/>
    </source>
</evidence>
<evidence type="ECO:0000256" key="1">
    <source>
        <dbReference type="SAM" id="MobiDB-lite"/>
    </source>
</evidence>